<protein>
    <submittedName>
        <fullName evidence="4">Uncharacterized protein</fullName>
    </submittedName>
</protein>
<keyword evidence="5" id="KW-1185">Reference proteome</keyword>
<keyword evidence="2" id="KW-0806">Transcription termination</keyword>
<dbReference type="AlphaFoldDB" id="A0AAW1WGK0"/>
<organism evidence="4 5">
    <name type="scientific">Rubus argutus</name>
    <name type="common">Southern blackberry</name>
    <dbReference type="NCBI Taxonomy" id="59490"/>
    <lineage>
        <taxon>Eukaryota</taxon>
        <taxon>Viridiplantae</taxon>
        <taxon>Streptophyta</taxon>
        <taxon>Embryophyta</taxon>
        <taxon>Tracheophyta</taxon>
        <taxon>Spermatophyta</taxon>
        <taxon>Magnoliopsida</taxon>
        <taxon>eudicotyledons</taxon>
        <taxon>Gunneridae</taxon>
        <taxon>Pentapetalae</taxon>
        <taxon>rosids</taxon>
        <taxon>fabids</taxon>
        <taxon>Rosales</taxon>
        <taxon>Rosaceae</taxon>
        <taxon>Rosoideae</taxon>
        <taxon>Rosoideae incertae sedis</taxon>
        <taxon>Rubus</taxon>
    </lineage>
</organism>
<accession>A0AAW1WGK0</accession>
<dbReference type="EMBL" id="JBEDUW010000006">
    <property type="protein sequence ID" value="KAK9923663.1"/>
    <property type="molecule type" value="Genomic_DNA"/>
</dbReference>
<evidence type="ECO:0000256" key="3">
    <source>
        <dbReference type="ARBA" id="ARBA00022946"/>
    </source>
</evidence>
<comment type="similarity">
    <text evidence="1">Belongs to the mTERF family.</text>
</comment>
<dbReference type="Proteomes" id="UP001457282">
    <property type="component" value="Unassembled WGS sequence"/>
</dbReference>
<gene>
    <name evidence="4" type="ORF">M0R45_032070</name>
</gene>
<dbReference type="PANTHER" id="PTHR13068:SF133">
    <property type="entry name" value="MITOCHONDRIAL TRANSCRIPTION TERMINATION FACTOR FAMILY PROTEIN"/>
    <property type="match status" value="1"/>
</dbReference>
<keyword evidence="2" id="KW-0805">Transcription regulation</keyword>
<dbReference type="Gene3D" id="1.25.70.10">
    <property type="entry name" value="Transcription termination factor 3, mitochondrial"/>
    <property type="match status" value="1"/>
</dbReference>
<dbReference type="Pfam" id="PF02536">
    <property type="entry name" value="mTERF"/>
    <property type="match status" value="1"/>
</dbReference>
<proteinExistence type="inferred from homology"/>
<comment type="caution">
    <text evidence="4">The sequence shown here is derived from an EMBL/GenBank/DDBJ whole genome shotgun (WGS) entry which is preliminary data.</text>
</comment>
<evidence type="ECO:0000256" key="2">
    <source>
        <dbReference type="ARBA" id="ARBA00022472"/>
    </source>
</evidence>
<evidence type="ECO:0000313" key="4">
    <source>
        <dbReference type="EMBL" id="KAK9923663.1"/>
    </source>
</evidence>
<reference evidence="4 5" key="1">
    <citation type="journal article" date="2023" name="G3 (Bethesda)">
        <title>A chromosome-length genome assembly and annotation of blackberry (Rubus argutus, cv. 'Hillquist').</title>
        <authorList>
            <person name="Bruna T."/>
            <person name="Aryal R."/>
            <person name="Dudchenko O."/>
            <person name="Sargent D.J."/>
            <person name="Mead D."/>
            <person name="Buti M."/>
            <person name="Cavallini A."/>
            <person name="Hytonen T."/>
            <person name="Andres J."/>
            <person name="Pham M."/>
            <person name="Weisz D."/>
            <person name="Mascagni F."/>
            <person name="Usai G."/>
            <person name="Natali L."/>
            <person name="Bassil N."/>
            <person name="Fernandez G.E."/>
            <person name="Lomsadze A."/>
            <person name="Armour M."/>
            <person name="Olukolu B."/>
            <person name="Poorten T."/>
            <person name="Britton C."/>
            <person name="Davik J."/>
            <person name="Ashrafi H."/>
            <person name="Aiden E.L."/>
            <person name="Borodovsky M."/>
            <person name="Worthington M."/>
        </authorList>
    </citation>
    <scope>NUCLEOTIDE SEQUENCE [LARGE SCALE GENOMIC DNA]</scope>
    <source>
        <strain evidence="4">PI 553951</strain>
    </source>
</reference>
<dbReference type="PANTHER" id="PTHR13068">
    <property type="entry name" value="CGI-12 PROTEIN-RELATED"/>
    <property type="match status" value="1"/>
</dbReference>
<dbReference type="InterPro" id="IPR038538">
    <property type="entry name" value="MTERF_sf"/>
</dbReference>
<dbReference type="GO" id="GO:0006353">
    <property type="term" value="P:DNA-templated transcription termination"/>
    <property type="evidence" value="ECO:0007669"/>
    <property type="project" value="UniProtKB-KW"/>
</dbReference>
<name>A0AAW1WGK0_RUBAR</name>
<evidence type="ECO:0000313" key="5">
    <source>
        <dbReference type="Proteomes" id="UP001457282"/>
    </source>
</evidence>
<dbReference type="InterPro" id="IPR003690">
    <property type="entry name" value="MTERF"/>
</dbReference>
<keyword evidence="3" id="KW-0809">Transit peptide</keyword>
<keyword evidence="2" id="KW-0804">Transcription</keyword>
<dbReference type="GO" id="GO:0003676">
    <property type="term" value="F:nucleic acid binding"/>
    <property type="evidence" value="ECO:0007669"/>
    <property type="project" value="InterPro"/>
</dbReference>
<sequence length="147" mass="16876">MGTSKWEQKRELCRKSGWTEEDFSLAFRKNLMFMTLSDRNFSSKIDFLVNKMGLQPADMAANPTTLTYSSETWIIPRCAVITLLQLKGFITKGEFSVSTMLLGSKTYFLKRFVIQYQEQVPELLSIFQGKMGLWELGIGFAERSGME</sequence>
<evidence type="ECO:0000256" key="1">
    <source>
        <dbReference type="ARBA" id="ARBA00007692"/>
    </source>
</evidence>